<dbReference type="SUPFAM" id="SSF47576">
    <property type="entry name" value="Calponin-homology domain, CH-domain"/>
    <property type="match status" value="1"/>
</dbReference>
<dbReference type="PANTHER" id="PTHR42180:SF6">
    <property type="entry name" value="CALPONIN-HOMOLOGY (CH) DOMAIN-CONTAINING PROTEIN"/>
    <property type="match status" value="1"/>
</dbReference>
<feature type="region of interest" description="Disordered" evidence="1">
    <location>
        <begin position="203"/>
        <end position="248"/>
    </location>
</feature>
<feature type="region of interest" description="Disordered" evidence="1">
    <location>
        <begin position="687"/>
        <end position="707"/>
    </location>
</feature>
<evidence type="ECO:0000313" key="2">
    <source>
        <dbReference type="EMBL" id="SCU72385.1"/>
    </source>
</evidence>
<keyword evidence="3" id="KW-1185">Reference proteome</keyword>
<name>A0A1G4IIS5_TRYEQ</name>
<dbReference type="Proteomes" id="UP000195570">
    <property type="component" value="Unassembled WGS sequence"/>
</dbReference>
<dbReference type="InterPro" id="IPR036872">
    <property type="entry name" value="CH_dom_sf"/>
</dbReference>
<dbReference type="EMBL" id="CZPT02001851">
    <property type="protein sequence ID" value="SCU72385.1"/>
    <property type="molecule type" value="Genomic_DNA"/>
</dbReference>
<feature type="compositionally biased region" description="Basic and acidic residues" evidence="1">
    <location>
        <begin position="208"/>
        <end position="219"/>
    </location>
</feature>
<protein>
    <submittedName>
        <fullName evidence="2">Myotubularin-associated protein, putative</fullName>
    </submittedName>
</protein>
<accession>A0A1G4IIS5</accession>
<gene>
    <name evidence="2" type="ORF">TEOVI_000396100</name>
</gene>
<dbReference type="RefSeq" id="XP_067082891.1">
    <property type="nucleotide sequence ID" value="XM_067226790.1"/>
</dbReference>
<dbReference type="GeneID" id="92377901"/>
<dbReference type="PANTHER" id="PTHR42180">
    <property type="entry name" value="HOMOLOGY DOMAIN-CONTAINING PROTEIN,PUTATIVE-RELATED"/>
    <property type="match status" value="1"/>
</dbReference>
<feature type="region of interest" description="Disordered" evidence="1">
    <location>
        <begin position="747"/>
        <end position="766"/>
    </location>
</feature>
<sequence length="784" mass="87066">MNVLIGKRELFAFAERYSECRIKEYAELADGAILCSLFAAVFPNMRIRTATSQTHTRSQLAHANWSALRKALSAVGIPPSLLNRERLQCGDAESGFSALVLFYFLFHLSRRSDFSAEFAADVSEELTEFLQSVDSIAALVAGGAMSLSAVPLPLQEQLRGAIMRTREGCGLPEGGKESGRSCGDTGLDTACPSSVVLAVQMDGGDNENNEKTTSDDLKRPPSFSSPEKFAERKDDRVPQETGGNEREVHSGYSVCRKWKQDDRECEEAYDTIDHCDSCRGGDAGYRRMAAGVAEEVGDELMAPIFQQNRDLQELLMVKEKKCEELKAQNLELLGHLTKLRIQYSMEKALPWQGDDTANESTKVEKGELLASEEVQHLRSVLQTTRSERRRLAAKDGVPIDELLGGIVDAETGEVIDVENEATLLNGVLADVLRDIPRDRREAQRCLWRIVSAFNVLEERLAVAVGTQKPNCERVKREANTIFGDDGGECGSPASVFRPPTTPCTTAKLVESCDDSSMFDLKAPADPSLSPENIFSRLKEEMILRQRRFERQLIQLHDNEARLQKRIHVLQNKICHLCQRSLERDLTWKSLCAAICEAERTSLLVADAESEEAVERLLEQRNACYIRADEVSASLMRDQEEQGDALIMPGGHENDCHDVCETMKVLLESVTQDRDKLLKELEALQDVGETGRNQRTEHQQRLSKGDLRKSVRTLLQEEGHSSNGEWFAQTSTFFPFASSPSKLVLKNSVSAAQQEDGRPLHGGRCPLPPGENLSALLSLPGVIGR</sequence>
<evidence type="ECO:0000313" key="3">
    <source>
        <dbReference type="Proteomes" id="UP000195570"/>
    </source>
</evidence>
<reference evidence="2" key="1">
    <citation type="submission" date="2016-09" db="EMBL/GenBank/DDBJ databases">
        <authorList>
            <person name="Hebert L."/>
            <person name="Moumen B."/>
        </authorList>
    </citation>
    <scope>NUCLEOTIDE SEQUENCE [LARGE SCALE GENOMIC DNA]</scope>
    <source>
        <strain evidence="2">OVI</strain>
    </source>
</reference>
<proteinExistence type="predicted"/>
<organism evidence="2 3">
    <name type="scientific">Trypanosoma equiperdum</name>
    <dbReference type="NCBI Taxonomy" id="5694"/>
    <lineage>
        <taxon>Eukaryota</taxon>
        <taxon>Discoba</taxon>
        <taxon>Euglenozoa</taxon>
        <taxon>Kinetoplastea</taxon>
        <taxon>Metakinetoplastina</taxon>
        <taxon>Trypanosomatida</taxon>
        <taxon>Trypanosomatidae</taxon>
        <taxon>Trypanosoma</taxon>
    </lineage>
</organism>
<feature type="compositionally biased region" description="Basic and acidic residues" evidence="1">
    <location>
        <begin position="691"/>
        <end position="707"/>
    </location>
</feature>
<feature type="compositionally biased region" description="Basic and acidic residues" evidence="1">
    <location>
        <begin position="228"/>
        <end position="248"/>
    </location>
</feature>
<comment type="caution">
    <text evidence="2">The sequence shown here is derived from an EMBL/GenBank/DDBJ whole genome shotgun (WGS) entry which is preliminary data.</text>
</comment>
<dbReference type="VEuPathDB" id="TriTrypDB:TEOVI_000396100"/>
<dbReference type="AlphaFoldDB" id="A0A1G4IIS5"/>
<evidence type="ECO:0000256" key="1">
    <source>
        <dbReference type="SAM" id="MobiDB-lite"/>
    </source>
</evidence>